<feature type="signal peptide" evidence="2">
    <location>
        <begin position="1"/>
        <end position="34"/>
    </location>
</feature>
<dbReference type="AlphaFoldDB" id="A0A1C4X4N0"/>
<protein>
    <submittedName>
        <fullName evidence="3">Uncharacterized protein</fullName>
    </submittedName>
</protein>
<evidence type="ECO:0000256" key="1">
    <source>
        <dbReference type="SAM" id="MobiDB-lite"/>
    </source>
</evidence>
<dbReference type="RefSeq" id="WP_089020043.1">
    <property type="nucleotide sequence ID" value="NZ_LT607412.1"/>
</dbReference>
<gene>
    <name evidence="3" type="ORF">GA0070607_4665</name>
</gene>
<dbReference type="EMBL" id="LT607412">
    <property type="protein sequence ID" value="SCF03378.1"/>
    <property type="molecule type" value="Genomic_DNA"/>
</dbReference>
<reference evidence="4" key="1">
    <citation type="submission" date="2016-06" db="EMBL/GenBank/DDBJ databases">
        <authorList>
            <person name="Varghese N."/>
            <person name="Submissions Spin"/>
        </authorList>
    </citation>
    <scope>NUCLEOTIDE SEQUENCE [LARGE SCALE GENOMIC DNA]</scope>
    <source>
        <strain evidence="4">DSM 44875</strain>
    </source>
</reference>
<proteinExistence type="predicted"/>
<organism evidence="3 4">
    <name type="scientific">Micromonospora coriariae</name>
    <dbReference type="NCBI Taxonomy" id="285665"/>
    <lineage>
        <taxon>Bacteria</taxon>
        <taxon>Bacillati</taxon>
        <taxon>Actinomycetota</taxon>
        <taxon>Actinomycetes</taxon>
        <taxon>Micromonosporales</taxon>
        <taxon>Micromonosporaceae</taxon>
        <taxon>Micromonospora</taxon>
    </lineage>
</organism>
<sequence>MRKSPSQGQVKTPRLWWDWALLIAVAAAAAVADAGGQTLLDDEEQRPDVDGDDLRPRRQDAALAENVIRPGGSRGTG</sequence>
<evidence type="ECO:0000313" key="4">
    <source>
        <dbReference type="Proteomes" id="UP000198243"/>
    </source>
</evidence>
<accession>A0A1C4X4N0</accession>
<feature type="region of interest" description="Disordered" evidence="1">
    <location>
        <begin position="36"/>
        <end position="77"/>
    </location>
</feature>
<keyword evidence="2" id="KW-0732">Signal</keyword>
<feature type="compositionally biased region" description="Basic and acidic residues" evidence="1">
    <location>
        <begin position="46"/>
        <end position="60"/>
    </location>
</feature>
<evidence type="ECO:0000313" key="3">
    <source>
        <dbReference type="EMBL" id="SCF03378.1"/>
    </source>
</evidence>
<keyword evidence="4" id="KW-1185">Reference proteome</keyword>
<feature type="chain" id="PRO_5039317012" evidence="2">
    <location>
        <begin position="35"/>
        <end position="77"/>
    </location>
</feature>
<dbReference type="Proteomes" id="UP000198243">
    <property type="component" value="Chromosome I"/>
</dbReference>
<name>A0A1C4X4N0_9ACTN</name>
<evidence type="ECO:0000256" key="2">
    <source>
        <dbReference type="SAM" id="SignalP"/>
    </source>
</evidence>